<keyword evidence="4 10" id="KW-0808">Transferase</keyword>
<accession>A0A2T7G677</accession>
<sequence length="374" mass="39670">MSDLKVTVLNALHRELGAKMVPFAGYDMPVQYPMGVMKEHLHCRAQAGLFDVSHMGQVVITAPGGYAEIAAAMEALVPVDVAGLADGRQRYAMFTNALGGIEDDFMIARRGEEMFVVVNASRKDADIPRMTKAMTGCTVTEVTDRALLALQGPEAETVLEALVPGAAAMRFMDIAVLPSEYGEVWLSRSGYTGEDGYEISVEEGRAEELARALLAHDAVEPIGLGARDSLRLEAGLCLYGNDIDAGTTPVEANLGWAIQKVRRAGGTRAGGFPGADVILPQLVSGAERRRVGLSPEGRAPMREGTPLFADETAETAIGTITSGAFGPSIEAPMSMGYVSTDLAAPGTTVYGEVRGKRLPAKVVALPFKPANFKR</sequence>
<name>A0A2T7G677_9RHOB</name>
<dbReference type="NCBIfam" id="TIGR00528">
    <property type="entry name" value="gcvT"/>
    <property type="match status" value="1"/>
</dbReference>
<evidence type="ECO:0000256" key="3">
    <source>
        <dbReference type="ARBA" id="ARBA00022576"/>
    </source>
</evidence>
<proteinExistence type="inferred from homology"/>
<dbReference type="SUPFAM" id="SSF101790">
    <property type="entry name" value="Aminomethyltransferase beta-barrel domain"/>
    <property type="match status" value="1"/>
</dbReference>
<feature type="domain" description="GCVT N-terminal" evidence="8">
    <location>
        <begin position="11"/>
        <end position="260"/>
    </location>
</feature>
<dbReference type="OrthoDB" id="9774591at2"/>
<dbReference type="EC" id="2.1.2.10" evidence="2"/>
<comment type="catalytic activity">
    <reaction evidence="6">
        <text>N(6)-[(R)-S(8)-aminomethyldihydrolipoyl]-L-lysyl-[protein] + (6S)-5,6,7,8-tetrahydrofolate = N(6)-[(R)-dihydrolipoyl]-L-lysyl-[protein] + (6R)-5,10-methylene-5,6,7,8-tetrahydrofolate + NH4(+)</text>
        <dbReference type="Rhea" id="RHEA:16945"/>
        <dbReference type="Rhea" id="RHEA-COMP:10475"/>
        <dbReference type="Rhea" id="RHEA-COMP:10492"/>
        <dbReference type="ChEBI" id="CHEBI:15636"/>
        <dbReference type="ChEBI" id="CHEBI:28938"/>
        <dbReference type="ChEBI" id="CHEBI:57453"/>
        <dbReference type="ChEBI" id="CHEBI:83100"/>
        <dbReference type="ChEBI" id="CHEBI:83143"/>
        <dbReference type="EC" id="2.1.2.10"/>
    </reaction>
</comment>
<evidence type="ECO:0000313" key="10">
    <source>
        <dbReference type="EMBL" id="PVA09920.1"/>
    </source>
</evidence>
<dbReference type="PANTHER" id="PTHR43757:SF2">
    <property type="entry name" value="AMINOMETHYLTRANSFERASE, MITOCHONDRIAL"/>
    <property type="match status" value="1"/>
</dbReference>
<dbReference type="NCBIfam" id="NF001567">
    <property type="entry name" value="PRK00389.1"/>
    <property type="match status" value="1"/>
</dbReference>
<evidence type="ECO:0000256" key="1">
    <source>
        <dbReference type="ARBA" id="ARBA00008609"/>
    </source>
</evidence>
<dbReference type="NCBIfam" id="NF010093">
    <property type="entry name" value="PRK13579.1"/>
    <property type="match status" value="1"/>
</dbReference>
<keyword evidence="3" id="KW-0032">Aminotransferase</keyword>
<dbReference type="InterPro" id="IPR006222">
    <property type="entry name" value="GCVT_N"/>
</dbReference>
<dbReference type="Gene3D" id="4.10.1250.10">
    <property type="entry name" value="Aminomethyltransferase fragment"/>
    <property type="match status" value="1"/>
</dbReference>
<dbReference type="InterPro" id="IPR006223">
    <property type="entry name" value="GcvT"/>
</dbReference>
<dbReference type="GO" id="GO:0008483">
    <property type="term" value="F:transaminase activity"/>
    <property type="evidence" value="ECO:0007669"/>
    <property type="project" value="UniProtKB-KW"/>
</dbReference>
<protein>
    <recommendedName>
        <fullName evidence="2">aminomethyltransferase</fullName>
        <ecNumber evidence="2">2.1.2.10</ecNumber>
    </recommendedName>
    <alternativeName>
        <fullName evidence="5">Glycine cleavage system T protein</fullName>
    </alternativeName>
</protein>
<comment type="similarity">
    <text evidence="1">Belongs to the GcvT family.</text>
</comment>
<comment type="caution">
    <text evidence="10">The sequence shown here is derived from an EMBL/GenBank/DDBJ whole genome shotgun (WGS) entry which is preliminary data.</text>
</comment>
<dbReference type="RefSeq" id="WP_108692541.1">
    <property type="nucleotide sequence ID" value="NZ_QCYH01000006.1"/>
</dbReference>
<feature type="domain" description="Aminomethyltransferase C-terminal" evidence="9">
    <location>
        <begin position="288"/>
        <end position="367"/>
    </location>
</feature>
<evidence type="ECO:0000256" key="5">
    <source>
        <dbReference type="ARBA" id="ARBA00031395"/>
    </source>
</evidence>
<evidence type="ECO:0000256" key="6">
    <source>
        <dbReference type="ARBA" id="ARBA00047665"/>
    </source>
</evidence>
<dbReference type="PIRSF" id="PIRSF006487">
    <property type="entry name" value="GcvT"/>
    <property type="match status" value="1"/>
</dbReference>
<evidence type="ECO:0000259" key="9">
    <source>
        <dbReference type="Pfam" id="PF08669"/>
    </source>
</evidence>
<dbReference type="Gene3D" id="3.30.70.1400">
    <property type="entry name" value="Aminomethyltransferase beta-barrel domains"/>
    <property type="match status" value="1"/>
</dbReference>
<dbReference type="Pfam" id="PF01571">
    <property type="entry name" value="GCV_T"/>
    <property type="match status" value="1"/>
</dbReference>
<evidence type="ECO:0000256" key="4">
    <source>
        <dbReference type="ARBA" id="ARBA00022679"/>
    </source>
</evidence>
<dbReference type="GO" id="GO:0008168">
    <property type="term" value="F:methyltransferase activity"/>
    <property type="evidence" value="ECO:0007669"/>
    <property type="project" value="UniProtKB-KW"/>
</dbReference>
<dbReference type="Proteomes" id="UP000244446">
    <property type="component" value="Unassembled WGS sequence"/>
</dbReference>
<keyword evidence="11" id="KW-1185">Reference proteome</keyword>
<dbReference type="InterPro" id="IPR028896">
    <property type="entry name" value="GcvT/YgfZ/DmdA"/>
</dbReference>
<reference evidence="10 11" key="1">
    <citation type="submission" date="2018-04" db="EMBL/GenBank/DDBJ databases">
        <title>Pelagivirga bohaiensis gen. nov., sp. nov., a bacterium isolated from the Bohai Sea.</title>
        <authorList>
            <person name="Ji X."/>
        </authorList>
    </citation>
    <scope>NUCLEOTIDE SEQUENCE [LARGE SCALE GENOMIC DNA]</scope>
    <source>
        <strain evidence="10 11">BH-SD19</strain>
    </source>
</reference>
<dbReference type="Gene3D" id="2.40.30.110">
    <property type="entry name" value="Aminomethyltransferase beta-barrel domains"/>
    <property type="match status" value="1"/>
</dbReference>
<dbReference type="GO" id="GO:0032259">
    <property type="term" value="P:methylation"/>
    <property type="evidence" value="ECO:0007669"/>
    <property type="project" value="UniProtKB-KW"/>
</dbReference>
<evidence type="ECO:0000256" key="2">
    <source>
        <dbReference type="ARBA" id="ARBA00012616"/>
    </source>
</evidence>
<keyword evidence="10" id="KW-0489">Methyltransferase</keyword>
<dbReference type="InterPro" id="IPR027266">
    <property type="entry name" value="TrmE/GcvT-like"/>
</dbReference>
<feature type="binding site" evidence="7">
    <location>
        <position position="198"/>
    </location>
    <ligand>
        <name>substrate</name>
    </ligand>
</feature>
<gene>
    <name evidence="10" type="ORF">DC366_12495</name>
</gene>
<dbReference type="InterPro" id="IPR013977">
    <property type="entry name" value="GcvT_C"/>
</dbReference>
<dbReference type="SUPFAM" id="SSF103025">
    <property type="entry name" value="Folate-binding domain"/>
    <property type="match status" value="1"/>
</dbReference>
<dbReference type="EMBL" id="QCYH01000006">
    <property type="protein sequence ID" value="PVA09920.1"/>
    <property type="molecule type" value="Genomic_DNA"/>
</dbReference>
<dbReference type="AlphaFoldDB" id="A0A2T7G677"/>
<dbReference type="Pfam" id="PF08669">
    <property type="entry name" value="GCV_T_C"/>
    <property type="match status" value="1"/>
</dbReference>
<dbReference type="Gene3D" id="3.30.1360.120">
    <property type="entry name" value="Probable tRNA modification gtpase trme, domain 1"/>
    <property type="match status" value="1"/>
</dbReference>
<evidence type="ECO:0000313" key="11">
    <source>
        <dbReference type="Proteomes" id="UP000244446"/>
    </source>
</evidence>
<evidence type="ECO:0000259" key="8">
    <source>
        <dbReference type="Pfam" id="PF01571"/>
    </source>
</evidence>
<organism evidence="10 11">
    <name type="scientific">Pelagivirga sediminicola</name>
    <dbReference type="NCBI Taxonomy" id="2170575"/>
    <lineage>
        <taxon>Bacteria</taxon>
        <taxon>Pseudomonadati</taxon>
        <taxon>Pseudomonadota</taxon>
        <taxon>Alphaproteobacteria</taxon>
        <taxon>Rhodobacterales</taxon>
        <taxon>Paracoccaceae</taxon>
        <taxon>Pelagivirga</taxon>
    </lineage>
</organism>
<dbReference type="GO" id="GO:0004047">
    <property type="term" value="F:aminomethyltransferase activity"/>
    <property type="evidence" value="ECO:0007669"/>
    <property type="project" value="UniProtKB-EC"/>
</dbReference>
<dbReference type="InterPro" id="IPR029043">
    <property type="entry name" value="GcvT/YgfZ_C"/>
</dbReference>
<dbReference type="PANTHER" id="PTHR43757">
    <property type="entry name" value="AMINOMETHYLTRANSFERASE"/>
    <property type="match status" value="1"/>
</dbReference>
<evidence type="ECO:0000256" key="7">
    <source>
        <dbReference type="PIRSR" id="PIRSR006487-1"/>
    </source>
</evidence>
<dbReference type="GO" id="GO:0006546">
    <property type="term" value="P:glycine catabolic process"/>
    <property type="evidence" value="ECO:0007669"/>
    <property type="project" value="InterPro"/>
</dbReference>
<dbReference type="GO" id="GO:0005960">
    <property type="term" value="C:glycine cleavage complex"/>
    <property type="evidence" value="ECO:0007669"/>
    <property type="project" value="InterPro"/>
</dbReference>